<dbReference type="RefSeq" id="WP_112297401.1">
    <property type="nucleotide sequence ID" value="NZ_JAAMQY010000010.1"/>
</dbReference>
<evidence type="ECO:0000313" key="3">
    <source>
        <dbReference type="EMBL" id="SPZ00067.1"/>
    </source>
</evidence>
<dbReference type="AlphaFoldDB" id="A0A2X2BWJ0"/>
<proteinExistence type="predicted"/>
<sequence length="129" mass="15142">MRKKTFAVAVVIDGRAEGFEPVSNQREGMRQAKLRSQSSHQLYCIIQGEESMDYQQWEILKLFFGGIEYQEKSRHLRILKRDARYLISALRHLLEGKLTWAHFIYAIKNKPVAVGSKGHFWIIDPEFEM</sequence>
<dbReference type="EMBL" id="UAUF01000002">
    <property type="protein sequence ID" value="SPZ00067.1"/>
    <property type="molecule type" value="Genomic_DNA"/>
</dbReference>
<dbReference type="Proteomes" id="UP000638986">
    <property type="component" value="Unassembled WGS sequence"/>
</dbReference>
<accession>A0A2X2BWJ0</accession>
<evidence type="ECO:0000313" key="5">
    <source>
        <dbReference type="Proteomes" id="UP000638986"/>
    </source>
</evidence>
<reference evidence="3 4" key="1">
    <citation type="submission" date="2018-06" db="EMBL/GenBank/DDBJ databases">
        <authorList>
            <consortium name="Pathogen Informatics"/>
            <person name="Doyle S."/>
        </authorList>
    </citation>
    <scope>NUCLEOTIDE SEQUENCE [LARGE SCALE GENOMIC DNA]</scope>
    <source>
        <strain evidence="3 4">NCTC11842</strain>
    </source>
</reference>
<evidence type="ECO:0000313" key="2">
    <source>
        <dbReference type="EMBL" id="SPY99891.1"/>
    </source>
</evidence>
<protein>
    <submittedName>
        <fullName evidence="3">Uncharacterized protein</fullName>
    </submittedName>
</protein>
<evidence type="ECO:0000313" key="1">
    <source>
        <dbReference type="EMBL" id="MBH3441771.1"/>
    </source>
</evidence>
<dbReference type="EMBL" id="JADTXM010000028">
    <property type="protein sequence ID" value="MBH3441771.1"/>
    <property type="molecule type" value="Genomic_DNA"/>
</dbReference>
<gene>
    <name evidence="1" type="ORF">I5Q09_24130</name>
    <name evidence="2" type="ORF">NCTC11842_00036</name>
    <name evidence="3" type="ORF">NCTC11842_00212</name>
</gene>
<evidence type="ECO:0000313" key="4">
    <source>
        <dbReference type="Proteomes" id="UP000250443"/>
    </source>
</evidence>
<name>A0A2X2BWJ0_PSELU</name>
<dbReference type="EMBL" id="UAUF01000002">
    <property type="protein sequence ID" value="SPY99891.1"/>
    <property type="molecule type" value="Genomic_DNA"/>
</dbReference>
<organism evidence="3 4">
    <name type="scientific">Pseudomonas luteola</name>
    <dbReference type="NCBI Taxonomy" id="47886"/>
    <lineage>
        <taxon>Bacteria</taxon>
        <taxon>Pseudomonadati</taxon>
        <taxon>Pseudomonadota</taxon>
        <taxon>Gammaproteobacteria</taxon>
        <taxon>Pseudomonadales</taxon>
        <taxon>Pseudomonadaceae</taxon>
        <taxon>Pseudomonas</taxon>
    </lineage>
</organism>
<reference evidence="1 5" key="2">
    <citation type="submission" date="2020-11" db="EMBL/GenBank/DDBJ databases">
        <title>Enhanced detection system for hospital associated transmission using whole genome sequencing surveillance.</title>
        <authorList>
            <person name="Harrison L.H."/>
            <person name="Van Tyne D."/>
            <person name="Marsh J.W."/>
            <person name="Griffith M.P."/>
            <person name="Snyder D.J."/>
            <person name="Cooper V.S."/>
            <person name="Mustapha M."/>
        </authorList>
    </citation>
    <scope>NUCLEOTIDE SEQUENCE [LARGE SCALE GENOMIC DNA]</scope>
    <source>
        <strain evidence="1 5">PSB00013</strain>
    </source>
</reference>
<dbReference type="Proteomes" id="UP000250443">
    <property type="component" value="Unassembled WGS sequence"/>
</dbReference>